<dbReference type="RefSeq" id="WP_125485822.1">
    <property type="nucleotide sequence ID" value="NZ_RSDW01000001.1"/>
</dbReference>
<evidence type="ECO:0000313" key="2">
    <source>
        <dbReference type="Proteomes" id="UP000269669"/>
    </source>
</evidence>
<comment type="caution">
    <text evidence="1">The sequence shown here is derived from an EMBL/GenBank/DDBJ whole genome shotgun (WGS) entry which is preliminary data.</text>
</comment>
<sequence length="140" mass="15713">MNRISTEVEQFFKEYERCANDGGSAEEALRQFAEVFMAADSAGGRVVSAADLPKAVALKRKLLEGAGSHRTRLASMEEWPLGDRYVLVETEWMMEFETGEEIALRSTFIVHRAEDGLKIVFYLAHQNLMAVLKERGILSA</sequence>
<dbReference type="OrthoDB" id="122898at2"/>
<dbReference type="EMBL" id="RSDW01000001">
    <property type="protein sequence ID" value="RSL17323.1"/>
    <property type="molecule type" value="Genomic_DNA"/>
</dbReference>
<organism evidence="1 2">
    <name type="scientific">Edaphobacter aggregans</name>
    <dbReference type="NCBI Taxonomy" id="570835"/>
    <lineage>
        <taxon>Bacteria</taxon>
        <taxon>Pseudomonadati</taxon>
        <taxon>Acidobacteriota</taxon>
        <taxon>Terriglobia</taxon>
        <taxon>Terriglobales</taxon>
        <taxon>Acidobacteriaceae</taxon>
        <taxon>Edaphobacter</taxon>
    </lineage>
</organism>
<name>A0A3R9QBK3_9BACT</name>
<keyword evidence="2" id="KW-1185">Reference proteome</keyword>
<evidence type="ECO:0000313" key="1">
    <source>
        <dbReference type="EMBL" id="RSL17323.1"/>
    </source>
</evidence>
<gene>
    <name evidence="1" type="ORF">EDE15_2853</name>
</gene>
<protein>
    <recommendedName>
        <fullName evidence="3">SnoaL-like protein</fullName>
    </recommendedName>
</protein>
<proteinExistence type="predicted"/>
<dbReference type="AlphaFoldDB" id="A0A3R9QBK3"/>
<evidence type="ECO:0008006" key="3">
    <source>
        <dbReference type="Google" id="ProtNLM"/>
    </source>
</evidence>
<dbReference type="Proteomes" id="UP000269669">
    <property type="component" value="Unassembled WGS sequence"/>
</dbReference>
<accession>A0A3R9QBK3</accession>
<reference evidence="1 2" key="1">
    <citation type="submission" date="2018-12" db="EMBL/GenBank/DDBJ databases">
        <title>Sequencing of bacterial isolates from soil warming experiment in Harvard Forest, Massachusetts, USA.</title>
        <authorList>
            <person name="Deangelis K."/>
        </authorList>
    </citation>
    <scope>NUCLEOTIDE SEQUENCE [LARGE SCALE GENOMIC DNA]</scope>
    <source>
        <strain evidence="1 2">EB153</strain>
    </source>
</reference>